<dbReference type="EnsemblMetazoa" id="G5031.3">
    <property type="protein sequence ID" value="G5031.3:cds"/>
    <property type="gene ID" value="G5031"/>
</dbReference>
<accession>A0A8W8NB02</accession>
<feature type="region of interest" description="Disordered" evidence="1">
    <location>
        <begin position="72"/>
        <end position="154"/>
    </location>
</feature>
<dbReference type="AlphaFoldDB" id="A0A8W8NB02"/>
<feature type="compositionally biased region" description="Polar residues" evidence="1">
    <location>
        <begin position="78"/>
        <end position="102"/>
    </location>
</feature>
<proteinExistence type="predicted"/>
<protein>
    <submittedName>
        <fullName evidence="2">Uncharacterized protein</fullName>
    </submittedName>
</protein>
<name>A0A8W8NB02_MAGGI</name>
<evidence type="ECO:0000313" key="2">
    <source>
        <dbReference type="EnsemblMetazoa" id="G5031.3:cds"/>
    </source>
</evidence>
<dbReference type="Proteomes" id="UP000005408">
    <property type="component" value="Unassembled WGS sequence"/>
</dbReference>
<evidence type="ECO:0000256" key="1">
    <source>
        <dbReference type="SAM" id="MobiDB-lite"/>
    </source>
</evidence>
<reference evidence="2" key="1">
    <citation type="submission" date="2022-08" db="UniProtKB">
        <authorList>
            <consortium name="EnsemblMetazoa"/>
        </authorList>
    </citation>
    <scope>IDENTIFICATION</scope>
    <source>
        <strain evidence="2">05x7-T-G4-1.051#20</strain>
    </source>
</reference>
<dbReference type="SUPFAM" id="SSF101898">
    <property type="entry name" value="NHL repeat"/>
    <property type="match status" value="1"/>
</dbReference>
<keyword evidence="3" id="KW-1185">Reference proteome</keyword>
<feature type="compositionally biased region" description="Basic and acidic residues" evidence="1">
    <location>
        <begin position="110"/>
        <end position="144"/>
    </location>
</feature>
<organism evidence="2 3">
    <name type="scientific">Magallana gigas</name>
    <name type="common">Pacific oyster</name>
    <name type="synonym">Crassostrea gigas</name>
    <dbReference type="NCBI Taxonomy" id="29159"/>
    <lineage>
        <taxon>Eukaryota</taxon>
        <taxon>Metazoa</taxon>
        <taxon>Spiralia</taxon>
        <taxon>Lophotrochozoa</taxon>
        <taxon>Mollusca</taxon>
        <taxon>Bivalvia</taxon>
        <taxon>Autobranchia</taxon>
        <taxon>Pteriomorphia</taxon>
        <taxon>Ostreida</taxon>
        <taxon>Ostreoidea</taxon>
        <taxon>Ostreidae</taxon>
        <taxon>Magallana</taxon>
    </lineage>
</organism>
<evidence type="ECO:0000313" key="3">
    <source>
        <dbReference type="Proteomes" id="UP000005408"/>
    </source>
</evidence>
<sequence>MYHTCEFLGNGEITINVYTVNHVNSPPTDSLWKNFFSIFGEDVCMYFNIFQFKENKGLKMDHVLPKVTNEDLEEVGTKTASPTRACSRNEIGNTKEQTSGASMLNHRKRRQEEGQGHDSRNPKSLRNEETADEAKGPVLKKEIEPNASQIEKTRKCTAHEDLNTEQNTSQCRMTDCPTAIKTRKGLPSSSQGNFPDMFLKKVVTITNICTDRIRSPISGVRVTYDNLVWVIYFRNHVKLFSSSGDVLRSTDLDFWPISYSCMTNGDLLVTHGNDCSPPKPTIELISREGNTRRIADLSAVVQYIWSILYQDERIYVIGENEKQKSKRYIIIQLEMNGEIERIYELKPNCVKIDHLISVHGQIFAMRYEKFGMLPLGTDYVSSVPVNKVHIERACSSGASVDNFGNVIVGSGSLLSNIIVIDPKLERKHKIYFEKPQSGPIRSTAVDHQNQLWIVTDDGNLYITKYLKDSAFDQQDDLSAI</sequence>